<reference evidence="3 4" key="1">
    <citation type="submission" date="2020-03" db="EMBL/GenBank/DDBJ databases">
        <title>A novel species.</title>
        <authorList>
            <person name="Gao J."/>
        </authorList>
    </citation>
    <scope>NUCLEOTIDE SEQUENCE [LARGE SCALE GENOMIC DNA]</scope>
    <source>
        <strain evidence="3 4">QMT-12</strain>
    </source>
</reference>
<dbReference type="InterPro" id="IPR014729">
    <property type="entry name" value="Rossmann-like_a/b/a_fold"/>
</dbReference>
<dbReference type="Proteomes" id="UP000501179">
    <property type="component" value="Chromosome"/>
</dbReference>
<dbReference type="SUPFAM" id="SSF52402">
    <property type="entry name" value="Adenine nucleotide alpha hydrolases-like"/>
    <property type="match status" value="2"/>
</dbReference>
<accession>A0A6G9H6H7</accession>
<dbReference type="InterPro" id="IPR006015">
    <property type="entry name" value="Universal_stress_UspA"/>
</dbReference>
<evidence type="ECO:0000313" key="3">
    <source>
        <dbReference type="EMBL" id="QIQ06145.1"/>
    </source>
</evidence>
<keyword evidence="4" id="KW-1185">Reference proteome</keyword>
<dbReference type="Gene3D" id="3.40.50.620">
    <property type="entry name" value="HUPs"/>
    <property type="match status" value="2"/>
</dbReference>
<evidence type="ECO:0000256" key="1">
    <source>
        <dbReference type="ARBA" id="ARBA00008791"/>
    </source>
</evidence>
<dbReference type="Pfam" id="PF00582">
    <property type="entry name" value="Usp"/>
    <property type="match status" value="2"/>
</dbReference>
<feature type="domain" description="UspA" evidence="2">
    <location>
        <begin position="155"/>
        <end position="293"/>
    </location>
</feature>
<dbReference type="RefSeq" id="WP_167034938.1">
    <property type="nucleotide sequence ID" value="NZ_CP050177.1"/>
</dbReference>
<comment type="similarity">
    <text evidence="1">Belongs to the universal stress protein A family.</text>
</comment>
<feature type="domain" description="UspA" evidence="2">
    <location>
        <begin position="1"/>
        <end position="145"/>
    </location>
</feature>
<organism evidence="3 4">
    <name type="scientific">Streptomyces liangshanensis</name>
    <dbReference type="NCBI Taxonomy" id="2717324"/>
    <lineage>
        <taxon>Bacteria</taxon>
        <taxon>Bacillati</taxon>
        <taxon>Actinomycetota</taxon>
        <taxon>Actinomycetes</taxon>
        <taxon>Kitasatosporales</taxon>
        <taxon>Streptomycetaceae</taxon>
        <taxon>Streptomyces</taxon>
    </lineage>
</organism>
<dbReference type="EMBL" id="CP050177">
    <property type="protein sequence ID" value="QIQ06145.1"/>
    <property type="molecule type" value="Genomic_DNA"/>
</dbReference>
<dbReference type="PANTHER" id="PTHR46268">
    <property type="entry name" value="STRESS RESPONSE PROTEIN NHAX"/>
    <property type="match status" value="1"/>
</dbReference>
<sequence length="296" mass="30883">MVSPLVVAVDGSPSSLEAVDWAADAAARHGVPLRVVHGVVQANRPEPREDEALPFAPSRTREEAVEEGDEVVGAATERVRRRAPGVEVTGEVLPGEAVTALLGESAGAFALVLGHRGRGALTGLLLGSVGLEVAGRAECPVVIIRGEKPNIAGEFGRVVLGVRETDDAPAAAEFAFREAEARNCELHAVHAWHLQSGQDEAMKDGIPCGPMMFAAEEHLEETLKGPAARHPGVKVISQEAYCGSARDGLLRAAASADLLVVGSRRLQRAFGLQLGPVSHGALHHAACPVVIVPQPS</sequence>
<protein>
    <submittedName>
        <fullName evidence="3">Universal stress protein</fullName>
    </submittedName>
</protein>
<name>A0A6G9H6H7_9ACTN</name>
<dbReference type="PRINTS" id="PR01438">
    <property type="entry name" value="UNVRSLSTRESS"/>
</dbReference>
<evidence type="ECO:0000259" key="2">
    <source>
        <dbReference type="Pfam" id="PF00582"/>
    </source>
</evidence>
<dbReference type="InterPro" id="IPR006016">
    <property type="entry name" value="UspA"/>
</dbReference>
<proteinExistence type="inferred from homology"/>
<dbReference type="KEGG" id="slia:HA039_30955"/>
<evidence type="ECO:0000313" key="4">
    <source>
        <dbReference type="Proteomes" id="UP000501179"/>
    </source>
</evidence>
<gene>
    <name evidence="3" type="ORF">HA039_30955</name>
</gene>
<dbReference type="PANTHER" id="PTHR46268:SF6">
    <property type="entry name" value="UNIVERSAL STRESS PROTEIN UP12"/>
    <property type="match status" value="1"/>
</dbReference>
<dbReference type="AlphaFoldDB" id="A0A6G9H6H7"/>